<evidence type="ECO:0000313" key="2">
    <source>
        <dbReference type="WBParaSite" id="ACAC_0001232601-mRNA-1"/>
    </source>
</evidence>
<accession>A0A0K0DL77</accession>
<sequence length="266" mass="30794">MIRTQSSTLTSTTVSQQYERVLQQCNNCLVLLRKLRNRVMRLHSHLFHSLPQSEETWPLEVQTMETNWNEGNFQTYTYLREFFRLQRRRRPSSIVPRPLSCSYLSSEMSPHAQFESAFAQFLLKNKTGILSTFLERTAVGGIVELKYDVLFEEPVVLTQKMLMIENAGVVEQVLFVAPHEEWSFYTDLGEKKVDLSTTSQYVLSVEANLHQIRWTAQILRQLSSAFGIFQRLFDMTCRSCKNGIKDLPPLIFGLGNLKNALQETCL</sequence>
<dbReference type="AlphaFoldDB" id="A0A0K0DL77"/>
<name>A0A0K0DL77_ANGCA</name>
<dbReference type="STRING" id="6313.A0A0K0DL77"/>
<dbReference type="Proteomes" id="UP000035642">
    <property type="component" value="Unassembled WGS sequence"/>
</dbReference>
<dbReference type="WBParaSite" id="ACAC_0001232601-mRNA-1">
    <property type="protein sequence ID" value="ACAC_0001232601-mRNA-1"/>
    <property type="gene ID" value="ACAC_0001232601"/>
</dbReference>
<evidence type="ECO:0000313" key="1">
    <source>
        <dbReference type="Proteomes" id="UP000035642"/>
    </source>
</evidence>
<reference evidence="1" key="1">
    <citation type="submission" date="2012-09" db="EMBL/GenBank/DDBJ databases">
        <authorList>
            <person name="Martin A.A."/>
        </authorList>
    </citation>
    <scope>NUCLEOTIDE SEQUENCE</scope>
</reference>
<keyword evidence="1" id="KW-1185">Reference proteome</keyword>
<organism evidence="1 2">
    <name type="scientific">Angiostrongylus cantonensis</name>
    <name type="common">Rat lungworm</name>
    <dbReference type="NCBI Taxonomy" id="6313"/>
    <lineage>
        <taxon>Eukaryota</taxon>
        <taxon>Metazoa</taxon>
        <taxon>Ecdysozoa</taxon>
        <taxon>Nematoda</taxon>
        <taxon>Chromadorea</taxon>
        <taxon>Rhabditida</taxon>
        <taxon>Rhabditina</taxon>
        <taxon>Rhabditomorpha</taxon>
        <taxon>Strongyloidea</taxon>
        <taxon>Metastrongylidae</taxon>
        <taxon>Angiostrongylus</taxon>
    </lineage>
</organism>
<protein>
    <submittedName>
        <fullName evidence="2">DHC_N2 domain-containing protein</fullName>
    </submittedName>
</protein>
<proteinExistence type="predicted"/>
<reference evidence="2" key="2">
    <citation type="submission" date="2017-02" db="UniProtKB">
        <authorList>
            <consortium name="WormBaseParasite"/>
        </authorList>
    </citation>
    <scope>IDENTIFICATION</scope>
</reference>